<dbReference type="AlphaFoldDB" id="A0A2T2NGI9"/>
<feature type="compositionally biased region" description="Basic and acidic residues" evidence="4">
    <location>
        <begin position="194"/>
        <end position="213"/>
    </location>
</feature>
<dbReference type="EMBL" id="KZ678138">
    <property type="protein sequence ID" value="PSN64500.1"/>
    <property type="molecule type" value="Genomic_DNA"/>
</dbReference>
<dbReference type="Gene3D" id="2.40.50.140">
    <property type="entry name" value="Nucleic acid-binding proteins"/>
    <property type="match status" value="1"/>
</dbReference>
<dbReference type="GO" id="GO:0006412">
    <property type="term" value="P:translation"/>
    <property type="evidence" value="ECO:0007669"/>
    <property type="project" value="InterPro"/>
</dbReference>
<dbReference type="InterPro" id="IPR000266">
    <property type="entry name" value="Ribosomal_uS17"/>
</dbReference>
<evidence type="ECO:0000256" key="1">
    <source>
        <dbReference type="ARBA" id="ARBA00010254"/>
    </source>
</evidence>
<dbReference type="Pfam" id="PF00366">
    <property type="entry name" value="Ribosomal_S17"/>
    <property type="match status" value="1"/>
</dbReference>
<accession>A0A2T2NGI9</accession>
<evidence type="ECO:0000256" key="2">
    <source>
        <dbReference type="ARBA" id="ARBA00022980"/>
    </source>
</evidence>
<proteinExistence type="inferred from homology"/>
<dbReference type="Proteomes" id="UP000240883">
    <property type="component" value="Unassembled WGS sequence"/>
</dbReference>
<evidence type="ECO:0000256" key="4">
    <source>
        <dbReference type="SAM" id="MobiDB-lite"/>
    </source>
</evidence>
<protein>
    <submittedName>
        <fullName evidence="5">Nucleic acid-binding protein</fullName>
    </submittedName>
</protein>
<dbReference type="SUPFAM" id="SSF50249">
    <property type="entry name" value="Nucleic acid-binding proteins"/>
    <property type="match status" value="1"/>
</dbReference>
<keyword evidence="6" id="KW-1185">Reference proteome</keyword>
<reference evidence="5 6" key="1">
    <citation type="journal article" date="2018" name="Front. Microbiol.">
        <title>Genome-Wide Analysis of Corynespora cassiicola Leaf Fall Disease Putative Effectors.</title>
        <authorList>
            <person name="Lopez D."/>
            <person name="Ribeiro S."/>
            <person name="Label P."/>
            <person name="Fumanal B."/>
            <person name="Venisse J.S."/>
            <person name="Kohler A."/>
            <person name="de Oliveira R.R."/>
            <person name="Labutti K."/>
            <person name="Lipzen A."/>
            <person name="Lail K."/>
            <person name="Bauer D."/>
            <person name="Ohm R.A."/>
            <person name="Barry K.W."/>
            <person name="Spatafora J."/>
            <person name="Grigoriev I.V."/>
            <person name="Martin F.M."/>
            <person name="Pujade-Renaud V."/>
        </authorList>
    </citation>
    <scope>NUCLEOTIDE SEQUENCE [LARGE SCALE GENOMIC DNA]</scope>
    <source>
        <strain evidence="5 6">Philippines</strain>
    </source>
</reference>
<sequence length="213" mass="23804">MSRAAVPIVRQMISSQKVGVVVSAGKMSKAVKVRIAGQEWHKKFRKHFPSETTYLVADPNNSLVEGDVVRIASGWRTSKSIRHVVTSIVAPFGKPVEERPPVPTEEERMENKIKERLLKDVRSAAKGRIASKDRLKEARRQGYELPTLEEAMKNVKVQDQVEGELRSSDAAEAHKGQSGQIASNKARRVQKGIKTKEEQQTENEVKEARVQSA</sequence>
<dbReference type="OrthoDB" id="274752at2759"/>
<keyword evidence="2" id="KW-0689">Ribosomal protein</keyword>
<dbReference type="GO" id="GO:0005840">
    <property type="term" value="C:ribosome"/>
    <property type="evidence" value="ECO:0007669"/>
    <property type="project" value="UniProtKB-KW"/>
</dbReference>
<dbReference type="GO" id="GO:1990904">
    <property type="term" value="C:ribonucleoprotein complex"/>
    <property type="evidence" value="ECO:0007669"/>
    <property type="project" value="UniProtKB-KW"/>
</dbReference>
<evidence type="ECO:0000313" key="6">
    <source>
        <dbReference type="Proteomes" id="UP000240883"/>
    </source>
</evidence>
<name>A0A2T2NGI9_CORCC</name>
<evidence type="ECO:0000313" key="5">
    <source>
        <dbReference type="EMBL" id="PSN64500.1"/>
    </source>
</evidence>
<evidence type="ECO:0000256" key="3">
    <source>
        <dbReference type="ARBA" id="ARBA00023274"/>
    </source>
</evidence>
<gene>
    <name evidence="5" type="ORF">BS50DRAFT_575939</name>
</gene>
<dbReference type="GO" id="GO:0003735">
    <property type="term" value="F:structural constituent of ribosome"/>
    <property type="evidence" value="ECO:0007669"/>
    <property type="project" value="InterPro"/>
</dbReference>
<keyword evidence="3" id="KW-0687">Ribonucleoprotein</keyword>
<comment type="similarity">
    <text evidence="1">Belongs to the universal ribosomal protein uS17 family.</text>
</comment>
<dbReference type="STRING" id="1448308.A0A2T2NGI9"/>
<feature type="compositionally biased region" description="Basic and acidic residues" evidence="4">
    <location>
        <begin position="163"/>
        <end position="175"/>
    </location>
</feature>
<organism evidence="5 6">
    <name type="scientific">Corynespora cassiicola Philippines</name>
    <dbReference type="NCBI Taxonomy" id="1448308"/>
    <lineage>
        <taxon>Eukaryota</taxon>
        <taxon>Fungi</taxon>
        <taxon>Dikarya</taxon>
        <taxon>Ascomycota</taxon>
        <taxon>Pezizomycotina</taxon>
        <taxon>Dothideomycetes</taxon>
        <taxon>Pleosporomycetidae</taxon>
        <taxon>Pleosporales</taxon>
        <taxon>Corynesporascaceae</taxon>
        <taxon>Corynespora</taxon>
    </lineage>
</organism>
<dbReference type="InterPro" id="IPR012340">
    <property type="entry name" value="NA-bd_OB-fold"/>
</dbReference>
<feature type="region of interest" description="Disordered" evidence="4">
    <location>
        <begin position="159"/>
        <end position="213"/>
    </location>
</feature>